<organism evidence="2 3">
    <name type="scientific">Phycicoccus avicenniae</name>
    <dbReference type="NCBI Taxonomy" id="2828860"/>
    <lineage>
        <taxon>Bacteria</taxon>
        <taxon>Bacillati</taxon>
        <taxon>Actinomycetota</taxon>
        <taxon>Actinomycetes</taxon>
        <taxon>Micrococcales</taxon>
        <taxon>Intrasporangiaceae</taxon>
        <taxon>Phycicoccus</taxon>
    </lineage>
</organism>
<proteinExistence type="predicted"/>
<dbReference type="GO" id="GO:0008195">
    <property type="term" value="F:phosphatidate phosphatase activity"/>
    <property type="evidence" value="ECO:0007669"/>
    <property type="project" value="InterPro"/>
</dbReference>
<dbReference type="Proteomes" id="UP000677016">
    <property type="component" value="Unassembled WGS sequence"/>
</dbReference>
<dbReference type="InterPro" id="IPR052935">
    <property type="entry name" value="Mg2+_PAP"/>
</dbReference>
<sequence length="383" mass="42626">MARPHAAALVEDAYTRRKAGLLESRGWGTRVIPSTGYGSATQLRLFARVIMSRRRPEDEPTEPSYDAQLRAVESETRGWRAFFATPVADEPVTIRVGGRIVTARTDRGGYVDHVVRGHGLAPGWHQVYIDSPRAEPVECPVLVVGSTVTYGIISDIDDTVMSTSLPRPMIAAWNTFVRSEGARRAVPGMATMYRELMAAQPGTPVVYLSTGAWNTAPHLHRFLERCGYPAGPMLLTDWGPTHTGWFRSGQDHKRAQLHRLARDLPNIRWLLVGDDGQHDPRLYTEFATRRPDRVRGIAIRELTAGEQVLSHAIPVANDDILPAPTERLEVPVVRGADGYELRRRIADVWDGDLGYRTLAEYASGVITDPDDPPDYLVPEPDER</sequence>
<dbReference type="RefSeq" id="WP_211603841.1">
    <property type="nucleotide sequence ID" value="NZ_JAGSNF010000019.1"/>
</dbReference>
<dbReference type="Gene3D" id="3.40.50.1000">
    <property type="entry name" value="HAD superfamily/HAD-like"/>
    <property type="match status" value="1"/>
</dbReference>
<dbReference type="PANTHER" id="PTHR28208">
    <property type="entry name" value="PHOSPHATIDATE PHOSPHATASE APP1"/>
    <property type="match status" value="1"/>
</dbReference>
<dbReference type="Pfam" id="PF09949">
    <property type="entry name" value="APP1_cat"/>
    <property type="match status" value="1"/>
</dbReference>
<evidence type="ECO:0000259" key="1">
    <source>
        <dbReference type="Pfam" id="PF09949"/>
    </source>
</evidence>
<accession>A0A941I0W0</accession>
<dbReference type="InterPro" id="IPR023214">
    <property type="entry name" value="HAD_sf"/>
</dbReference>
<comment type="caution">
    <text evidence="2">The sequence shown here is derived from an EMBL/GenBank/DDBJ whole genome shotgun (WGS) entry which is preliminary data.</text>
</comment>
<feature type="domain" description="Phosphatidate phosphatase APP1 catalytic" evidence="1">
    <location>
        <begin position="150"/>
        <end position="301"/>
    </location>
</feature>
<reference evidence="2" key="1">
    <citation type="submission" date="2021-04" db="EMBL/GenBank/DDBJ databases">
        <title>Phycicoccus avicenniae sp. nov., a novel endophytic actinomycetes isolated from branch of Avicennia mariana.</title>
        <authorList>
            <person name="Tuo L."/>
        </authorList>
    </citation>
    <scope>NUCLEOTIDE SEQUENCE</scope>
    <source>
        <strain evidence="2">BSK3Z-2</strain>
    </source>
</reference>
<dbReference type="PANTHER" id="PTHR28208:SF3">
    <property type="entry name" value="PHOSPHATIDATE PHOSPHATASE APP1"/>
    <property type="match status" value="1"/>
</dbReference>
<protein>
    <submittedName>
        <fullName evidence="2">DUF2183 domain-containing protein</fullName>
    </submittedName>
</protein>
<evidence type="ECO:0000313" key="3">
    <source>
        <dbReference type="Proteomes" id="UP000677016"/>
    </source>
</evidence>
<dbReference type="AlphaFoldDB" id="A0A941I0W0"/>
<keyword evidence="3" id="KW-1185">Reference proteome</keyword>
<dbReference type="InterPro" id="IPR019236">
    <property type="entry name" value="APP1_cat"/>
</dbReference>
<gene>
    <name evidence="2" type="ORF">KC207_13580</name>
</gene>
<name>A0A941I0W0_9MICO</name>
<dbReference type="EMBL" id="JAGSNF010000019">
    <property type="protein sequence ID" value="MBR7744320.1"/>
    <property type="molecule type" value="Genomic_DNA"/>
</dbReference>
<evidence type="ECO:0000313" key="2">
    <source>
        <dbReference type="EMBL" id="MBR7744320.1"/>
    </source>
</evidence>